<dbReference type="AlphaFoldDB" id="A0A2D0B6A8"/>
<dbReference type="InterPro" id="IPR009006">
    <property type="entry name" value="Ala_racemase/Decarboxylase_C"/>
</dbReference>
<dbReference type="PANTHER" id="PTHR43727">
    <property type="entry name" value="DIAMINOPIMELATE DECARBOXYLASE"/>
    <property type="match status" value="1"/>
</dbReference>
<feature type="domain" description="Orn/DAP/Arg decarboxylase 2 C-terminal" evidence="5">
    <location>
        <begin position="49"/>
        <end position="401"/>
    </location>
</feature>
<feature type="active site" description="Proton donor" evidence="3">
    <location>
        <position position="374"/>
    </location>
</feature>
<evidence type="ECO:0000256" key="4">
    <source>
        <dbReference type="RuleBase" id="RU003737"/>
    </source>
</evidence>
<dbReference type="GO" id="GO:0008836">
    <property type="term" value="F:diaminopimelate decarboxylase activity"/>
    <property type="evidence" value="ECO:0007669"/>
    <property type="project" value="TreeGrafter"/>
</dbReference>
<name>A0A2D0B6A8_9BURK</name>
<evidence type="ECO:0000259" key="5">
    <source>
        <dbReference type="Pfam" id="PF00278"/>
    </source>
</evidence>
<dbReference type="InterPro" id="IPR000183">
    <property type="entry name" value="Orn/DAP/Arg_de-COase"/>
</dbReference>
<comment type="caution">
    <text evidence="7">The sequence shown here is derived from an EMBL/GenBank/DDBJ whole genome shotgun (WGS) entry which is preliminary data.</text>
</comment>
<comment type="cofactor">
    <cofactor evidence="1 3">
        <name>pyridoxal 5'-phosphate</name>
        <dbReference type="ChEBI" id="CHEBI:597326"/>
    </cofactor>
</comment>
<dbReference type="InterPro" id="IPR017530">
    <property type="entry name" value="DCO2ase_PEP1"/>
</dbReference>
<dbReference type="EMBL" id="NJGU01000004">
    <property type="protein sequence ID" value="OWY29835.1"/>
    <property type="molecule type" value="Genomic_DNA"/>
</dbReference>
<dbReference type="Pfam" id="PF02784">
    <property type="entry name" value="Orn_Arg_deC_N"/>
    <property type="match status" value="1"/>
</dbReference>
<evidence type="ECO:0000256" key="1">
    <source>
        <dbReference type="ARBA" id="ARBA00001933"/>
    </source>
</evidence>
<dbReference type="GO" id="GO:0009089">
    <property type="term" value="P:lysine biosynthetic process via diaminopimelate"/>
    <property type="evidence" value="ECO:0007669"/>
    <property type="project" value="TreeGrafter"/>
</dbReference>
<dbReference type="InterPro" id="IPR022643">
    <property type="entry name" value="De-COase2_C"/>
</dbReference>
<sequence length="423" mass="44678">MNPAAPTIPDATAKPAHAARSGFPVEEGVLRIGDVPLTRLAQRVGSTPFYAYDRALLSARVAHLRALLPREIELHYSIKANPMPALVQWMAQLVDGFDVASGGELTTALDTPMPARHITFAGPGKSAAELRRAVAAGILVHVESAREADAVAAIGAELDIAPRVSLRLNPAFELKSSGMRMGGGAKPFGVDAESAPALLEALAAKGVQVQGLQVFCGSQSLDGAAIMDAQSRSFELGMTLAREASLDLHCLNIGGAFGIPYFPGDRALDIAPIGEHLRQWLARLREALPAARVVMELGRYLVGEAGIYVARVVERKVSRGQVFLVVDGGLHHHLAASGNFGQVLRKNYPVTVVPQQPRAGEIEHEVVTVVGPLCTPLDVLAAQMRLPRAEPGDFVVVFQSGAYGLSASPVAFLGHPAPAEVLV</sequence>
<feature type="modified residue" description="N6-(pyridoxal phosphate)lysine" evidence="3">
    <location>
        <position position="79"/>
    </location>
</feature>
<evidence type="ECO:0000259" key="6">
    <source>
        <dbReference type="Pfam" id="PF02784"/>
    </source>
</evidence>
<dbReference type="Pfam" id="PF00278">
    <property type="entry name" value="Orn_DAP_Arg_deC"/>
    <property type="match status" value="1"/>
</dbReference>
<dbReference type="CDD" id="cd06839">
    <property type="entry name" value="PLPDE_III_Btrk_like"/>
    <property type="match status" value="1"/>
</dbReference>
<gene>
    <name evidence="7" type="ORF">CEJ42_08250</name>
</gene>
<feature type="domain" description="Orn/DAP/Arg decarboxylase 2 N-terminal" evidence="6">
    <location>
        <begin position="57"/>
        <end position="302"/>
    </location>
</feature>
<reference evidence="7 8" key="1">
    <citation type="submission" date="2017-06" db="EMBL/GenBank/DDBJ databases">
        <title>Herbaspirillum phytohormonus sp. nov., isolated from the root nodule of Robinia pseudoacacia in lead-zinc mine.</title>
        <authorList>
            <person name="Fan M."/>
            <person name="Lin Y."/>
        </authorList>
    </citation>
    <scope>NUCLEOTIDE SEQUENCE [LARGE SCALE GENOMIC DNA]</scope>
    <source>
        <strain evidence="7 8">HZ10</strain>
    </source>
</reference>
<evidence type="ECO:0000256" key="3">
    <source>
        <dbReference type="PIRSR" id="PIRSR600183-50"/>
    </source>
</evidence>
<dbReference type="SUPFAM" id="SSF50621">
    <property type="entry name" value="Alanine racemase C-terminal domain-like"/>
    <property type="match status" value="1"/>
</dbReference>
<dbReference type="InterPro" id="IPR029066">
    <property type="entry name" value="PLP-binding_barrel"/>
</dbReference>
<dbReference type="InterPro" id="IPR022644">
    <property type="entry name" value="De-COase2_N"/>
</dbReference>
<dbReference type="RefSeq" id="WP_088750596.1">
    <property type="nucleotide sequence ID" value="NZ_NJGU01000004.1"/>
</dbReference>
<evidence type="ECO:0000256" key="2">
    <source>
        <dbReference type="ARBA" id="ARBA00022898"/>
    </source>
</evidence>
<protein>
    <submittedName>
        <fullName evidence="7">Pyridoxal-dependent decarboxylase, exosortase A system-associated</fullName>
    </submittedName>
</protein>
<dbReference type="Proteomes" id="UP000197596">
    <property type="component" value="Unassembled WGS sequence"/>
</dbReference>
<dbReference type="SUPFAM" id="SSF51419">
    <property type="entry name" value="PLP-binding barrel"/>
    <property type="match status" value="1"/>
</dbReference>
<dbReference type="PRINTS" id="PR01179">
    <property type="entry name" value="ODADCRBXLASE"/>
</dbReference>
<organism evidence="7 8">
    <name type="scientific">Herbaspirillum robiniae</name>
    <dbReference type="NCBI Taxonomy" id="2014887"/>
    <lineage>
        <taxon>Bacteria</taxon>
        <taxon>Pseudomonadati</taxon>
        <taxon>Pseudomonadota</taxon>
        <taxon>Betaproteobacteria</taxon>
        <taxon>Burkholderiales</taxon>
        <taxon>Oxalobacteraceae</taxon>
        <taxon>Herbaspirillum</taxon>
    </lineage>
</organism>
<proteinExistence type="inferred from homology"/>
<comment type="similarity">
    <text evidence="4">Belongs to the Orn/Lys/Arg decarboxylase class-II family.</text>
</comment>
<dbReference type="Gene3D" id="2.40.37.10">
    <property type="entry name" value="Lyase, Ornithine Decarboxylase, Chain A, domain 1"/>
    <property type="match status" value="1"/>
</dbReference>
<dbReference type="Gene3D" id="3.20.20.10">
    <property type="entry name" value="Alanine racemase"/>
    <property type="match status" value="1"/>
</dbReference>
<keyword evidence="2 3" id="KW-0663">Pyridoxal phosphate</keyword>
<evidence type="ECO:0000313" key="8">
    <source>
        <dbReference type="Proteomes" id="UP000197596"/>
    </source>
</evidence>
<dbReference type="PANTHER" id="PTHR43727:SF2">
    <property type="entry name" value="GROUP IV DECARBOXYLASE"/>
    <property type="match status" value="1"/>
</dbReference>
<evidence type="ECO:0000313" key="7">
    <source>
        <dbReference type="EMBL" id="OWY29835.1"/>
    </source>
</evidence>
<dbReference type="NCBIfam" id="TIGR03099">
    <property type="entry name" value="dCO2ase_PEP1"/>
    <property type="match status" value="1"/>
</dbReference>
<accession>A0A2D0B6A8</accession>